<evidence type="ECO:0000313" key="2">
    <source>
        <dbReference type="EMBL" id="KZV43782.1"/>
    </source>
</evidence>
<feature type="compositionally biased region" description="Basic residues" evidence="1">
    <location>
        <begin position="1"/>
        <end position="11"/>
    </location>
</feature>
<proteinExistence type="predicted"/>
<reference evidence="2 3" key="1">
    <citation type="journal article" date="2015" name="Proc. Natl. Acad. Sci. U.S.A.">
        <title>The resurrection genome of Boea hygrometrica: A blueprint for survival of dehydration.</title>
        <authorList>
            <person name="Xiao L."/>
            <person name="Yang G."/>
            <person name="Zhang L."/>
            <person name="Yang X."/>
            <person name="Zhao S."/>
            <person name="Ji Z."/>
            <person name="Zhou Q."/>
            <person name="Hu M."/>
            <person name="Wang Y."/>
            <person name="Chen M."/>
            <person name="Xu Y."/>
            <person name="Jin H."/>
            <person name="Xiao X."/>
            <person name="Hu G."/>
            <person name="Bao F."/>
            <person name="Hu Y."/>
            <person name="Wan P."/>
            <person name="Li L."/>
            <person name="Deng X."/>
            <person name="Kuang T."/>
            <person name="Xiang C."/>
            <person name="Zhu J.K."/>
            <person name="Oliver M.J."/>
            <person name="He Y."/>
        </authorList>
    </citation>
    <scope>NUCLEOTIDE SEQUENCE [LARGE SCALE GENOMIC DNA]</scope>
    <source>
        <strain evidence="3">cv. XS01</strain>
    </source>
</reference>
<keyword evidence="3" id="KW-1185">Reference proteome</keyword>
<organism evidence="2 3">
    <name type="scientific">Dorcoceras hygrometricum</name>
    <dbReference type="NCBI Taxonomy" id="472368"/>
    <lineage>
        <taxon>Eukaryota</taxon>
        <taxon>Viridiplantae</taxon>
        <taxon>Streptophyta</taxon>
        <taxon>Embryophyta</taxon>
        <taxon>Tracheophyta</taxon>
        <taxon>Spermatophyta</taxon>
        <taxon>Magnoliopsida</taxon>
        <taxon>eudicotyledons</taxon>
        <taxon>Gunneridae</taxon>
        <taxon>Pentapetalae</taxon>
        <taxon>asterids</taxon>
        <taxon>lamiids</taxon>
        <taxon>Lamiales</taxon>
        <taxon>Gesneriaceae</taxon>
        <taxon>Didymocarpoideae</taxon>
        <taxon>Trichosporeae</taxon>
        <taxon>Loxocarpinae</taxon>
        <taxon>Dorcoceras</taxon>
    </lineage>
</organism>
<sequence>MPPKKRSKIPKYSRSSSTKSLELFSQIPNPSPVASPANPFLLPCISNRCLVRRAPNSPPRRNPHTFIPPYVESFSLRPPLATLQGFSFGFAGFSSSPNPFGVLRFPAMSSSEQCVAPSAVDIRFEVGASLPVEVIGPIYHPSYSNNAFPSAIQNLLFPVHSRSTSDLLLSQPLLPHAVSAQFKSWP</sequence>
<feature type="region of interest" description="Disordered" evidence="1">
    <location>
        <begin position="1"/>
        <end position="21"/>
    </location>
</feature>
<dbReference type="AlphaFoldDB" id="A0A2Z7C9X2"/>
<name>A0A2Z7C9X2_9LAMI</name>
<dbReference type="EMBL" id="KQ997666">
    <property type="protein sequence ID" value="KZV43782.1"/>
    <property type="molecule type" value="Genomic_DNA"/>
</dbReference>
<accession>A0A2Z7C9X2</accession>
<dbReference type="Proteomes" id="UP000250235">
    <property type="component" value="Unassembled WGS sequence"/>
</dbReference>
<evidence type="ECO:0000256" key="1">
    <source>
        <dbReference type="SAM" id="MobiDB-lite"/>
    </source>
</evidence>
<evidence type="ECO:0000313" key="3">
    <source>
        <dbReference type="Proteomes" id="UP000250235"/>
    </source>
</evidence>
<gene>
    <name evidence="2" type="ORF">F511_15398</name>
</gene>
<protein>
    <submittedName>
        <fullName evidence="2">Uncharacterized protein</fullName>
    </submittedName>
</protein>